<dbReference type="GO" id="GO:0043165">
    <property type="term" value="P:Gram-negative-bacterium-type cell outer membrane assembly"/>
    <property type="evidence" value="ECO:0007669"/>
    <property type="project" value="UniProtKB-UniRule"/>
</dbReference>
<proteinExistence type="inferred from homology"/>
<keyword evidence="1" id="KW-0732">Signal</keyword>
<comment type="caution">
    <text evidence="3">The sequence shown here is derived from an EMBL/GenBank/DDBJ whole genome shotgun (WGS) entry which is preliminary data.</text>
</comment>
<feature type="signal peptide" evidence="1">
    <location>
        <begin position="1"/>
        <end position="22"/>
    </location>
</feature>
<evidence type="ECO:0000313" key="4">
    <source>
        <dbReference type="Proteomes" id="UP000004318"/>
    </source>
</evidence>
<dbReference type="RefSeq" id="WP_009804772.1">
    <property type="nucleotide sequence ID" value="NZ_CH724131.1"/>
</dbReference>
<dbReference type="PANTHER" id="PTHR30189">
    <property type="entry name" value="LPS-ASSEMBLY PROTEIN"/>
    <property type="match status" value="1"/>
</dbReference>
<organism evidence="3 4">
    <name type="scientific">Pseudooceanicola batsensis (strain ATCC BAA-863 / DSM 15984 / KCTC 12145 / HTCC2597)</name>
    <name type="common">Oceanicola batsensis</name>
    <dbReference type="NCBI Taxonomy" id="252305"/>
    <lineage>
        <taxon>Bacteria</taxon>
        <taxon>Pseudomonadati</taxon>
        <taxon>Pseudomonadota</taxon>
        <taxon>Alphaproteobacteria</taxon>
        <taxon>Rhodobacterales</taxon>
        <taxon>Paracoccaceae</taxon>
        <taxon>Pseudooceanicola</taxon>
    </lineage>
</organism>
<dbReference type="InterPro" id="IPR020889">
    <property type="entry name" value="LipoPS_assembly_LptD"/>
</dbReference>
<feature type="chain" id="PRO_5009006701" description="LPS-assembly protein LptD" evidence="1">
    <location>
        <begin position="23"/>
        <end position="714"/>
    </location>
</feature>
<dbReference type="eggNOG" id="COG1452">
    <property type="taxonomic scope" value="Bacteria"/>
</dbReference>
<dbReference type="STRING" id="252305.OB2597_02592"/>
<dbReference type="InterPro" id="IPR050218">
    <property type="entry name" value="LptD"/>
</dbReference>
<dbReference type="Proteomes" id="UP000004318">
    <property type="component" value="Unassembled WGS sequence"/>
</dbReference>
<dbReference type="EMBL" id="AAMO01000004">
    <property type="protein sequence ID" value="EAQ03472.1"/>
    <property type="molecule type" value="Genomic_DNA"/>
</dbReference>
<name>A3TXB2_PSEBH</name>
<evidence type="ECO:0000259" key="2">
    <source>
        <dbReference type="Pfam" id="PF04453"/>
    </source>
</evidence>
<dbReference type="PANTHER" id="PTHR30189:SF1">
    <property type="entry name" value="LPS-ASSEMBLY PROTEIN LPTD"/>
    <property type="match status" value="1"/>
</dbReference>
<reference evidence="3 4" key="1">
    <citation type="journal article" date="2010" name="J. Bacteriol.">
        <title>Genome sequences of Oceanicola granulosus HTCC2516(T) and Oceanicola batsensis HTCC2597(TDelta).</title>
        <authorList>
            <person name="Thrash J.C."/>
            <person name="Cho J.C."/>
            <person name="Vergin K.L."/>
            <person name="Giovannoni S.J."/>
        </authorList>
    </citation>
    <scope>NUCLEOTIDE SEQUENCE [LARGE SCALE GENOMIC DNA]</scope>
    <source>
        <strain evidence="4">ATCC BAA-863 / DSM 15984 / KCTC 12145 / HTCC2597</strain>
    </source>
</reference>
<dbReference type="InterPro" id="IPR007543">
    <property type="entry name" value="LptD_C"/>
</dbReference>
<comment type="subcellular location">
    <subcellularLocation>
        <location evidence="1">Cell outer membrane</location>
    </subcellularLocation>
</comment>
<comment type="caution">
    <text evidence="1">Lacks conserved residue(s) required for the propagation of feature annotation.</text>
</comment>
<feature type="domain" description="LptD C-terminal" evidence="2">
    <location>
        <begin position="272"/>
        <end position="638"/>
    </location>
</feature>
<evidence type="ECO:0000256" key="1">
    <source>
        <dbReference type="HAMAP-Rule" id="MF_01411"/>
    </source>
</evidence>
<dbReference type="OrthoDB" id="9760225at2"/>
<evidence type="ECO:0000313" key="3">
    <source>
        <dbReference type="EMBL" id="EAQ03472.1"/>
    </source>
</evidence>
<dbReference type="Pfam" id="PF04453">
    <property type="entry name" value="LptD"/>
    <property type="match status" value="1"/>
</dbReference>
<keyword evidence="1" id="KW-0998">Cell outer membrane</keyword>
<comment type="function">
    <text evidence="1">Involved in the assembly of lipopolysaccharide (LPS) at the surface of the outer membrane.</text>
</comment>
<comment type="subunit">
    <text evidence="1">Component of the lipopolysaccharide transport and assembly complex.</text>
</comment>
<comment type="similarity">
    <text evidence="1">Belongs to the LptD family.</text>
</comment>
<dbReference type="GO" id="GO:0015920">
    <property type="term" value="P:lipopolysaccharide transport"/>
    <property type="evidence" value="ECO:0007669"/>
    <property type="project" value="InterPro"/>
</dbReference>
<dbReference type="HOGENOM" id="CLU_009039_3_0_5"/>
<gene>
    <name evidence="1" type="primary">lptD</name>
    <name evidence="3" type="ORF">OB2597_02592</name>
</gene>
<keyword evidence="1" id="KW-0472">Membrane</keyword>
<keyword evidence="4" id="KW-1185">Reference proteome</keyword>
<dbReference type="HAMAP" id="MF_01411">
    <property type="entry name" value="LPS_assembly_LptD"/>
    <property type="match status" value="1"/>
</dbReference>
<sequence length="714" mass="79753" precursor="true">MIARLLPVLLALLLALPPAGRAQEGSDPAMLVADRVWLENRTRVVAEGSVEVVRGETRLRATRVSYDRETERLDFAGPIVLTRGDDQIVLASSAELDRDFRNGLIRSARLVLDRQLQLAAARLDRVDGRYAQLTRATVSSCQVCGNRPPLWQIKARRVIHDREEMQLYFDDARMEVLGVPIFWVPRLRLPDPNQTRATGFLIPSIRRNSQLATGIKVPYFIRIGDHRDLTLTPYLSKKTRTLEWRYRQAFTNGRMEFGGAFSSDDLYTRGGRAYLRGDGQFDLARDFKLDFRIEAVSDDAYLTDYSYSDNDRLESNFIVSRVRRDEYIAAGLAHYHSLRVNEVNSRIPTIIGDLTYERRYFPRLGGEVRISAENHSHLRYSDVPFDGPDADTITDGRDVTRLNLGVTWHNTWTLPLGIRAEGLAGVLADSFRTGQDINLPHSASEISPTASVTLRWPWVRHAASGVTDTVEPVAMVAWTGGDGLLVANDESTRVEFDEGNLLSLSRFPAPDRRERGLRAALGVNWTRLNAEGWDARLTLGSVLRDRQDTNFTRSSGLANTTSDLLIAGQFRNDGGLGLTARGLFSSSLKVNKAEARASWTSDRYDLSASYVWLSADPAEDRPIAVSEWLFNSGFDLNRHLRGRVSGRYDIVADKPISAGLGLLYSNECIDVELSVSRRFTSSTIVTPATDFSFTIGLRGFSAASSGRGVARTCR</sequence>
<dbReference type="GO" id="GO:1990351">
    <property type="term" value="C:transporter complex"/>
    <property type="evidence" value="ECO:0007669"/>
    <property type="project" value="TreeGrafter"/>
</dbReference>
<dbReference type="AlphaFoldDB" id="A3TXB2"/>
<accession>A3TXB2</accession>
<protein>
    <recommendedName>
        <fullName evidence="1">LPS-assembly protein LptD</fullName>
    </recommendedName>
</protein>
<dbReference type="GO" id="GO:0009279">
    <property type="term" value="C:cell outer membrane"/>
    <property type="evidence" value="ECO:0007669"/>
    <property type="project" value="UniProtKB-SubCell"/>
</dbReference>